<dbReference type="Proteomes" id="UP000287224">
    <property type="component" value="Unassembled WGS sequence"/>
</dbReference>
<keyword evidence="3" id="KW-1185">Reference proteome</keyword>
<sequence>MRIRRNSSLDLGRFSDPSLLILSSLASGPKHGYAMIQDIEQFCGTHLEVGTLYGALARLEKQGWIEALALVERRRPYQLTQLGITVLREQLATMNQVVSTGQQRLATI</sequence>
<dbReference type="Gene3D" id="1.10.10.10">
    <property type="entry name" value="Winged helix-like DNA-binding domain superfamily/Winged helix DNA-binding domain"/>
    <property type="match status" value="1"/>
</dbReference>
<dbReference type="AlphaFoldDB" id="A0A401ZEC2"/>
<reference evidence="3" key="1">
    <citation type="submission" date="2018-12" db="EMBL/GenBank/DDBJ databases">
        <title>Tengunoibacter tsumagoiensis gen. nov., sp. nov., Dictyobacter kobayashii sp. nov., D. alpinus sp. nov., and D. joshuensis sp. nov. and description of Dictyobacteraceae fam. nov. within the order Ktedonobacterales isolated from Tengu-no-mugimeshi.</title>
        <authorList>
            <person name="Wang C.M."/>
            <person name="Zheng Y."/>
            <person name="Sakai Y."/>
            <person name="Toyoda A."/>
            <person name="Minakuchi Y."/>
            <person name="Abe K."/>
            <person name="Yokota A."/>
            <person name="Yabe S."/>
        </authorList>
    </citation>
    <scope>NUCLEOTIDE SEQUENCE [LARGE SCALE GENOMIC DNA]</scope>
    <source>
        <strain evidence="3">S-27</strain>
    </source>
</reference>
<name>A0A401ZEC2_9CHLR</name>
<dbReference type="InterPro" id="IPR052509">
    <property type="entry name" value="Metal_resp_DNA-bind_regulator"/>
</dbReference>
<feature type="domain" description="Transcription regulator PadR N-terminal" evidence="1">
    <location>
        <begin position="21"/>
        <end position="88"/>
    </location>
</feature>
<dbReference type="RefSeq" id="WP_126596291.1">
    <property type="nucleotide sequence ID" value="NZ_BIFQ01000001.1"/>
</dbReference>
<dbReference type="InterPro" id="IPR005149">
    <property type="entry name" value="Tscrpt_reg_PadR_N"/>
</dbReference>
<gene>
    <name evidence="2" type="ORF">KDAU_25500</name>
</gene>
<dbReference type="SUPFAM" id="SSF46785">
    <property type="entry name" value="Winged helix' DNA-binding domain"/>
    <property type="match status" value="1"/>
</dbReference>
<dbReference type="InterPro" id="IPR036390">
    <property type="entry name" value="WH_DNA-bd_sf"/>
</dbReference>
<evidence type="ECO:0000313" key="2">
    <source>
        <dbReference type="EMBL" id="GCE05221.1"/>
    </source>
</evidence>
<comment type="caution">
    <text evidence="2">The sequence shown here is derived from an EMBL/GenBank/DDBJ whole genome shotgun (WGS) entry which is preliminary data.</text>
</comment>
<dbReference type="OrthoDB" id="9814826at2"/>
<organism evidence="2 3">
    <name type="scientific">Dictyobacter aurantiacus</name>
    <dbReference type="NCBI Taxonomy" id="1936993"/>
    <lineage>
        <taxon>Bacteria</taxon>
        <taxon>Bacillati</taxon>
        <taxon>Chloroflexota</taxon>
        <taxon>Ktedonobacteria</taxon>
        <taxon>Ktedonobacterales</taxon>
        <taxon>Dictyobacteraceae</taxon>
        <taxon>Dictyobacter</taxon>
    </lineage>
</organism>
<protein>
    <submittedName>
        <fullName evidence="2">PadR family transcriptional regulator</fullName>
    </submittedName>
</protein>
<accession>A0A401ZEC2</accession>
<dbReference type="PANTHER" id="PTHR33169">
    <property type="entry name" value="PADR-FAMILY TRANSCRIPTIONAL REGULATOR"/>
    <property type="match status" value="1"/>
</dbReference>
<dbReference type="InterPro" id="IPR036388">
    <property type="entry name" value="WH-like_DNA-bd_sf"/>
</dbReference>
<evidence type="ECO:0000313" key="3">
    <source>
        <dbReference type="Proteomes" id="UP000287224"/>
    </source>
</evidence>
<evidence type="ECO:0000259" key="1">
    <source>
        <dbReference type="Pfam" id="PF03551"/>
    </source>
</evidence>
<dbReference type="Pfam" id="PF03551">
    <property type="entry name" value="PadR"/>
    <property type="match status" value="1"/>
</dbReference>
<dbReference type="EMBL" id="BIFQ01000001">
    <property type="protein sequence ID" value="GCE05221.1"/>
    <property type="molecule type" value="Genomic_DNA"/>
</dbReference>
<proteinExistence type="predicted"/>
<dbReference type="PANTHER" id="PTHR33169:SF13">
    <property type="entry name" value="PADR-FAMILY TRANSCRIPTIONAL REGULATOR"/>
    <property type="match status" value="1"/>
</dbReference>